<keyword evidence="1" id="KW-0732">Signal</keyword>
<dbReference type="OrthoDB" id="9840901at2"/>
<reference evidence="2 3" key="1">
    <citation type="submission" date="2018-08" db="EMBL/GenBank/DDBJ databases">
        <title>Henriciella mobilis sp. nov., isolated from seawater.</title>
        <authorList>
            <person name="Cheng H."/>
            <person name="Wu Y.-H."/>
            <person name="Xu X.-W."/>
            <person name="Guo L.-L."/>
        </authorList>
    </citation>
    <scope>NUCLEOTIDE SEQUENCE [LARGE SCALE GENOMIC DNA]</scope>
    <source>
        <strain evidence="2 3">CCUG66934</strain>
    </source>
</reference>
<dbReference type="Proteomes" id="UP000265431">
    <property type="component" value="Unassembled WGS sequence"/>
</dbReference>
<keyword evidence="3" id="KW-1185">Reference proteome</keyword>
<evidence type="ECO:0000256" key="1">
    <source>
        <dbReference type="SAM" id="SignalP"/>
    </source>
</evidence>
<dbReference type="AlphaFoldDB" id="A0A399R349"/>
<dbReference type="EMBL" id="QWGB01000004">
    <property type="protein sequence ID" value="RIJ25926.1"/>
    <property type="molecule type" value="Genomic_DNA"/>
</dbReference>
<comment type="caution">
    <text evidence="2">The sequence shown here is derived from an EMBL/GenBank/DDBJ whole genome shotgun (WGS) entry which is preliminary data.</text>
</comment>
<dbReference type="RefSeq" id="WP_119378276.1">
    <property type="nucleotide sequence ID" value="NZ_QWGB01000004.1"/>
</dbReference>
<evidence type="ECO:0000313" key="3">
    <source>
        <dbReference type="Proteomes" id="UP000265431"/>
    </source>
</evidence>
<feature type="chain" id="PRO_5017345418" evidence="1">
    <location>
        <begin position="25"/>
        <end position="171"/>
    </location>
</feature>
<sequence>MRLAPLFFLVLVTAASLFATDAAAEVIDMKAPEISAGFDSPVEFPECSLFMNDTDSVEPFGGSDLVFVCDDERGWIKLNDQVVELVEITRKVEGHDQTRRFSDFEGRFEFELVMSTAGQTDAFMVIDETQAMPPENRRNARICYASLRTIEPVKSARMNLEGILLSGESDE</sequence>
<organism evidence="2 3">
    <name type="scientific">Henriciella barbarensis</name>
    <dbReference type="NCBI Taxonomy" id="86342"/>
    <lineage>
        <taxon>Bacteria</taxon>
        <taxon>Pseudomonadati</taxon>
        <taxon>Pseudomonadota</taxon>
        <taxon>Alphaproteobacteria</taxon>
        <taxon>Hyphomonadales</taxon>
        <taxon>Hyphomonadaceae</taxon>
        <taxon>Henriciella</taxon>
    </lineage>
</organism>
<feature type="signal peptide" evidence="1">
    <location>
        <begin position="1"/>
        <end position="24"/>
    </location>
</feature>
<protein>
    <submittedName>
        <fullName evidence="2">Uncharacterized protein</fullName>
    </submittedName>
</protein>
<accession>A0A399R349</accession>
<name>A0A399R349_9PROT</name>
<gene>
    <name evidence="2" type="ORF">D1224_02075</name>
</gene>
<evidence type="ECO:0000313" key="2">
    <source>
        <dbReference type="EMBL" id="RIJ25926.1"/>
    </source>
</evidence>
<proteinExistence type="predicted"/>